<keyword evidence="3" id="KW-1185">Reference proteome</keyword>
<comment type="caution">
    <text evidence="2">The sequence shown here is derived from an EMBL/GenBank/DDBJ whole genome shotgun (WGS) entry which is preliminary data.</text>
</comment>
<feature type="region of interest" description="Disordered" evidence="1">
    <location>
        <begin position="44"/>
        <end position="88"/>
    </location>
</feature>
<evidence type="ECO:0000256" key="1">
    <source>
        <dbReference type="SAM" id="MobiDB-lite"/>
    </source>
</evidence>
<feature type="compositionally biased region" description="Polar residues" evidence="1">
    <location>
        <begin position="61"/>
        <end position="71"/>
    </location>
</feature>
<protein>
    <submittedName>
        <fullName evidence="2">Uncharacterized protein</fullName>
    </submittedName>
</protein>
<organism evidence="2 3">
    <name type="scientific">Cryptolaemus montrouzieri</name>
    <dbReference type="NCBI Taxonomy" id="559131"/>
    <lineage>
        <taxon>Eukaryota</taxon>
        <taxon>Metazoa</taxon>
        <taxon>Ecdysozoa</taxon>
        <taxon>Arthropoda</taxon>
        <taxon>Hexapoda</taxon>
        <taxon>Insecta</taxon>
        <taxon>Pterygota</taxon>
        <taxon>Neoptera</taxon>
        <taxon>Endopterygota</taxon>
        <taxon>Coleoptera</taxon>
        <taxon>Polyphaga</taxon>
        <taxon>Cucujiformia</taxon>
        <taxon>Coccinelloidea</taxon>
        <taxon>Coccinellidae</taxon>
        <taxon>Scymninae</taxon>
        <taxon>Scymnini</taxon>
        <taxon>Cryptolaemus</taxon>
    </lineage>
</organism>
<sequence>MSRMTSHKYGKDSGKTAMFLIEGNTDDDSKQTSHVDVIMMLTSNANGEVTDEDSGDEDQIRPSNLPGSQLSAPAEIYSDNRNRDDDFDSEDEISLAELARKLRGRTKEKKNYDWRNCDLVPQPMEWC</sequence>
<reference evidence="2 3" key="1">
    <citation type="journal article" date="2021" name="BMC Biol.">
        <title>Horizontally acquired antibacterial genes associated with adaptive radiation of ladybird beetles.</title>
        <authorList>
            <person name="Li H.S."/>
            <person name="Tang X.F."/>
            <person name="Huang Y.H."/>
            <person name="Xu Z.Y."/>
            <person name="Chen M.L."/>
            <person name="Du X.Y."/>
            <person name="Qiu B.Y."/>
            <person name="Chen P.T."/>
            <person name="Zhang W."/>
            <person name="Slipinski A."/>
            <person name="Escalona H.E."/>
            <person name="Waterhouse R.M."/>
            <person name="Zwick A."/>
            <person name="Pang H."/>
        </authorList>
    </citation>
    <scope>NUCLEOTIDE SEQUENCE [LARGE SCALE GENOMIC DNA]</scope>
    <source>
        <strain evidence="2">SYSU2018</strain>
    </source>
</reference>
<dbReference type="AlphaFoldDB" id="A0ABD2NCA1"/>
<evidence type="ECO:0000313" key="3">
    <source>
        <dbReference type="Proteomes" id="UP001516400"/>
    </source>
</evidence>
<dbReference type="PROSITE" id="PS00018">
    <property type="entry name" value="EF_HAND_1"/>
    <property type="match status" value="1"/>
</dbReference>
<gene>
    <name evidence="2" type="ORF">HHI36_011765</name>
</gene>
<dbReference type="InterPro" id="IPR018247">
    <property type="entry name" value="EF_Hand_1_Ca_BS"/>
</dbReference>
<dbReference type="Proteomes" id="UP001516400">
    <property type="component" value="Unassembled WGS sequence"/>
</dbReference>
<proteinExistence type="predicted"/>
<dbReference type="EMBL" id="JABFTP020000103">
    <property type="protein sequence ID" value="KAL3276381.1"/>
    <property type="molecule type" value="Genomic_DNA"/>
</dbReference>
<accession>A0ABD2NCA1</accession>
<name>A0ABD2NCA1_9CUCU</name>
<evidence type="ECO:0000313" key="2">
    <source>
        <dbReference type="EMBL" id="KAL3276381.1"/>
    </source>
</evidence>